<dbReference type="STRING" id="686340.Metal_3176"/>
<dbReference type="EMBL" id="CM001475">
    <property type="protein sequence ID" value="EIC30850.1"/>
    <property type="molecule type" value="Genomic_DNA"/>
</dbReference>
<reference evidence="3 4" key="1">
    <citation type="journal article" date="2013" name="Genome Announc.">
        <title>Genome Sequence of the Obligate Gammaproteobacterial Methanotroph Methylomicrobium album Strain BG8.</title>
        <authorList>
            <person name="Kits K.D."/>
            <person name="Kalyuzhnaya M.G."/>
            <person name="Klotz M.G."/>
            <person name="Jetten M.S."/>
            <person name="Op den Camp H.J."/>
            <person name="Vuilleumier S."/>
            <person name="Bringel F."/>
            <person name="Dispirito A.A."/>
            <person name="Murrell J.C."/>
            <person name="Bruce D."/>
            <person name="Cheng J.F."/>
            <person name="Copeland A."/>
            <person name="Goodwin L."/>
            <person name="Hauser L."/>
            <person name="Lajus A."/>
            <person name="Land M.L."/>
            <person name="Lapidus A."/>
            <person name="Lucas S."/>
            <person name="Medigue C."/>
            <person name="Pitluck S."/>
            <person name="Woyke T."/>
            <person name="Zeytun A."/>
            <person name="Stein L.Y."/>
        </authorList>
    </citation>
    <scope>NUCLEOTIDE SEQUENCE [LARGE SCALE GENOMIC DNA]</scope>
    <source>
        <strain evidence="3 4">BG8</strain>
    </source>
</reference>
<feature type="transmembrane region" description="Helical" evidence="1">
    <location>
        <begin position="25"/>
        <end position="43"/>
    </location>
</feature>
<proteinExistence type="predicted"/>
<organism evidence="3 4">
    <name type="scientific">Methylomicrobium album BG8</name>
    <dbReference type="NCBI Taxonomy" id="686340"/>
    <lineage>
        <taxon>Bacteria</taxon>
        <taxon>Pseudomonadati</taxon>
        <taxon>Pseudomonadota</taxon>
        <taxon>Gammaproteobacteria</taxon>
        <taxon>Methylococcales</taxon>
        <taxon>Methylococcaceae</taxon>
        <taxon>Methylomicrobium</taxon>
    </lineage>
</organism>
<dbReference type="Proteomes" id="UP000005090">
    <property type="component" value="Chromosome"/>
</dbReference>
<keyword evidence="1" id="KW-0472">Membrane</keyword>
<feature type="domain" description="VanZ-like" evidence="2">
    <location>
        <begin position="57"/>
        <end position="127"/>
    </location>
</feature>
<dbReference type="eggNOG" id="COG5652">
    <property type="taxonomic scope" value="Bacteria"/>
</dbReference>
<dbReference type="Pfam" id="PF04892">
    <property type="entry name" value="VanZ"/>
    <property type="match status" value="1"/>
</dbReference>
<dbReference type="AlphaFoldDB" id="H8GNU4"/>
<dbReference type="HOGENOM" id="CLU_096028_5_3_6"/>
<sequence length="137" mass="15039">MMTPVLALLASYCQKHSVTVLLLLRRLSLLLASILLLLFIWGGHRPEAAGLFKAPWDKLAHLSWFAVLAGLLDFGLNLRIRWPVALFCAGVALWDEGRQLTLPGRSADAGDLIFDGLGILIGILIARRIGKKLLPHP</sequence>
<name>H8GNU4_METAL</name>
<evidence type="ECO:0000256" key="1">
    <source>
        <dbReference type="SAM" id="Phobius"/>
    </source>
</evidence>
<keyword evidence="1" id="KW-0812">Transmembrane</keyword>
<evidence type="ECO:0000259" key="2">
    <source>
        <dbReference type="Pfam" id="PF04892"/>
    </source>
</evidence>
<dbReference type="RefSeq" id="WP_005373745.1">
    <property type="nucleotide sequence ID" value="NZ_CM001475.1"/>
</dbReference>
<dbReference type="InterPro" id="IPR006976">
    <property type="entry name" value="VanZ-like"/>
</dbReference>
<dbReference type="NCBIfam" id="NF037970">
    <property type="entry name" value="vanZ_1"/>
    <property type="match status" value="1"/>
</dbReference>
<evidence type="ECO:0000313" key="3">
    <source>
        <dbReference type="EMBL" id="EIC30850.1"/>
    </source>
</evidence>
<feature type="transmembrane region" description="Helical" evidence="1">
    <location>
        <begin position="64"/>
        <end position="92"/>
    </location>
</feature>
<keyword evidence="1" id="KW-1133">Transmembrane helix</keyword>
<protein>
    <submittedName>
        <fullName evidence="3">Putative integral membrane protein</fullName>
    </submittedName>
</protein>
<keyword evidence="4" id="KW-1185">Reference proteome</keyword>
<evidence type="ECO:0000313" key="4">
    <source>
        <dbReference type="Proteomes" id="UP000005090"/>
    </source>
</evidence>
<accession>H8GNU4</accession>
<gene>
    <name evidence="3" type="ORF">Metal_3176</name>
</gene>